<evidence type="ECO:0000256" key="1">
    <source>
        <dbReference type="ARBA" id="ARBA00004564"/>
    </source>
</evidence>
<dbReference type="InterPro" id="IPR001393">
    <property type="entry name" value="Calsequestrin"/>
</dbReference>
<evidence type="ECO:0000256" key="5">
    <source>
        <dbReference type="ARBA" id="ARBA00023179"/>
    </source>
</evidence>
<sequence>VHNFPPKHSTHAPDSPTGQEQFFYLNIFCVVCVVFQLIEDPVEIINSKLEVQAFERIEDHIKLIGFFKSEESEHYKAFEEAAEHFQPYIKFFATFDKGVAKKLSLKMNEVDFYEPFMDEPIAIPDKPYTEEELVEFVKEHQRSLGWIGPSICI</sequence>
<evidence type="ECO:0000256" key="4">
    <source>
        <dbReference type="ARBA" id="ARBA00022951"/>
    </source>
</evidence>
<keyword evidence="3 7" id="KW-0106">Calcium</keyword>
<dbReference type="Ensembl" id="ENSBTAT00000138283.1">
    <property type="protein sequence ID" value="ENSBTAP00000107003.1"/>
    <property type="gene ID" value="ENSBTAG00000011500.8"/>
</dbReference>
<keyword evidence="5" id="KW-0514">Muscle protein</keyword>
<comment type="subcellular location">
    <subcellularLocation>
        <location evidence="1">Sarcoplasmic reticulum lumen</location>
    </subcellularLocation>
</comment>
<evidence type="ECO:0000256" key="6">
    <source>
        <dbReference type="ARBA" id="ARBA00046160"/>
    </source>
</evidence>
<dbReference type="Gene3D" id="3.40.30.10">
    <property type="entry name" value="Glutaredoxin"/>
    <property type="match status" value="1"/>
</dbReference>
<accession>A0ABI0P550</accession>
<name>A0ABI0P550_BOVIN</name>
<evidence type="ECO:0000313" key="9">
    <source>
        <dbReference type="Proteomes" id="UP000009136"/>
    </source>
</evidence>
<dbReference type="PANTHER" id="PTHR10033:SF15">
    <property type="entry name" value="CALSEQUESTRIN-2"/>
    <property type="match status" value="1"/>
</dbReference>
<dbReference type="PRINTS" id="PR00312">
    <property type="entry name" value="CALSEQUESTRN"/>
</dbReference>
<evidence type="ECO:0000256" key="7">
    <source>
        <dbReference type="RuleBase" id="RU000648"/>
    </source>
</evidence>
<keyword evidence="4" id="KW-0703">Sarcoplasmic reticulum</keyword>
<dbReference type="PANTHER" id="PTHR10033">
    <property type="entry name" value="CALSEQUESTRIN"/>
    <property type="match status" value="1"/>
</dbReference>
<organism evidence="8 9">
    <name type="scientific">Bos taurus</name>
    <name type="common">Bovine</name>
    <dbReference type="NCBI Taxonomy" id="9913"/>
    <lineage>
        <taxon>Eukaryota</taxon>
        <taxon>Metazoa</taxon>
        <taxon>Chordata</taxon>
        <taxon>Craniata</taxon>
        <taxon>Vertebrata</taxon>
        <taxon>Euteleostomi</taxon>
        <taxon>Mammalia</taxon>
        <taxon>Eutheria</taxon>
        <taxon>Laurasiatheria</taxon>
        <taxon>Artiodactyla</taxon>
        <taxon>Ruminantia</taxon>
        <taxon>Pecora</taxon>
        <taxon>Bovidae</taxon>
        <taxon>Bovinae</taxon>
        <taxon>Bos</taxon>
    </lineage>
</organism>
<dbReference type="SUPFAM" id="SSF52833">
    <property type="entry name" value="Thioredoxin-like"/>
    <property type="match status" value="1"/>
</dbReference>
<dbReference type="Proteomes" id="UP000009136">
    <property type="component" value="Chromosome 3"/>
</dbReference>
<dbReference type="InterPro" id="IPR041858">
    <property type="entry name" value="Calsequestrin_middle_dom"/>
</dbReference>
<dbReference type="Pfam" id="PF01216">
    <property type="entry name" value="Calsequestrin"/>
    <property type="match status" value="1"/>
</dbReference>
<keyword evidence="9" id="KW-1185">Reference proteome</keyword>
<dbReference type="InterPro" id="IPR036249">
    <property type="entry name" value="Thioredoxin-like_sf"/>
</dbReference>
<evidence type="ECO:0000313" key="8">
    <source>
        <dbReference type="Ensembl" id="ENSBTAP00000107003.1"/>
    </source>
</evidence>
<evidence type="ECO:0000256" key="3">
    <source>
        <dbReference type="ARBA" id="ARBA00022837"/>
    </source>
</evidence>
<reference evidence="8" key="3">
    <citation type="submission" date="2025-09" db="UniProtKB">
        <authorList>
            <consortium name="Ensembl"/>
        </authorList>
    </citation>
    <scope>IDENTIFICATION</scope>
    <source>
        <strain evidence="8">Hereford</strain>
    </source>
</reference>
<dbReference type="CDD" id="cd03066">
    <property type="entry name" value="PDI_b_Calsequestrin_middle"/>
    <property type="match status" value="1"/>
</dbReference>
<reference evidence="8" key="1">
    <citation type="submission" date="2018-03" db="EMBL/GenBank/DDBJ databases">
        <title>ARS-UCD1.2.</title>
        <authorList>
            <person name="Rosen B.D."/>
            <person name="Bickhart D.M."/>
            <person name="Koren S."/>
            <person name="Schnabel R.D."/>
            <person name="Hall R."/>
            <person name="Zimin A."/>
            <person name="Dreischer C."/>
            <person name="Schultheiss S."/>
            <person name="Schroeder S.G."/>
            <person name="Elsik C.G."/>
            <person name="Couldrey C."/>
            <person name="Liu G.E."/>
            <person name="Van Tassell C.P."/>
            <person name="Phillippy A.M."/>
            <person name="Smith T.P.L."/>
            <person name="Medrano J.F."/>
        </authorList>
    </citation>
    <scope>NUCLEOTIDE SEQUENCE [LARGE SCALE GENOMIC DNA]</scope>
    <source>
        <strain evidence="8">Hereford</strain>
    </source>
</reference>
<reference evidence="8" key="2">
    <citation type="submission" date="2025-08" db="UniProtKB">
        <authorList>
            <consortium name="Ensembl"/>
        </authorList>
    </citation>
    <scope>IDENTIFICATION</scope>
    <source>
        <strain evidence="8">Hereford</strain>
    </source>
</reference>
<comment type="function">
    <text evidence="6">Calsequestrin is a high-capacity, moderate affinity, calcium-binding protein and thus acts as an internal calcium store in muscle. Calcium ions are bound by clusters of acidic residues at the protein surface, especially at the interface between subunits. Can bind around 60 Ca(2+) ions. Regulates the release of lumenal Ca(2+) via the calcium release channel RYR2; this plays an important role in triggering muscle contraction. Plays a role in excitation-contraction coupling in the heart and in regulating the rate of heart beats.</text>
</comment>
<dbReference type="GeneTree" id="ENSGT00390000019377"/>
<comment type="similarity">
    <text evidence="2 7">Belongs to the calsequestrin family.</text>
</comment>
<evidence type="ECO:0000256" key="2">
    <source>
        <dbReference type="ARBA" id="ARBA00010987"/>
    </source>
</evidence>
<gene>
    <name evidence="8" type="primary">CASQ2</name>
</gene>
<protein>
    <recommendedName>
        <fullName evidence="7">Calsequestrin</fullName>
    </recommendedName>
</protein>
<proteinExistence type="inferred from homology"/>